<feature type="binding site" evidence="1">
    <location>
        <position position="221"/>
    </location>
    <ligand>
        <name>substrate</name>
    </ligand>
</feature>
<feature type="binding site" evidence="1">
    <location>
        <position position="274"/>
    </location>
    <ligand>
        <name>adenosylcob(III)alamin</name>
        <dbReference type="ChEBI" id="CHEBI:18408"/>
    </ligand>
</feature>
<feature type="binding site" evidence="1">
    <location>
        <position position="323"/>
    </location>
    <ligand>
        <name>adenosylcob(III)alamin</name>
        <dbReference type="ChEBI" id="CHEBI:18408"/>
    </ligand>
</feature>
<dbReference type="Gene3D" id="3.20.20.70">
    <property type="entry name" value="Aldolase class I"/>
    <property type="match status" value="1"/>
</dbReference>
<comment type="function">
    <text evidence="1">Catalyzes the deamination of various vicinal amino-alcohols to oxo compounds. Allows this organism to utilize ethanolamine as the sole source of nitrogen and carbon in the presence of vitamin B12.</text>
</comment>
<comment type="pathway">
    <text evidence="1">Amine and polyamine degradation; ethanolamine degradation.</text>
</comment>
<dbReference type="InterPro" id="IPR044939">
    <property type="entry name" value="EutB_dom_2_sf"/>
</dbReference>
<dbReference type="PANTHER" id="PTHR39329">
    <property type="entry name" value="ETHANOLAMINE AMMONIA-LYASE HEAVY CHAIN"/>
    <property type="match status" value="1"/>
</dbReference>
<evidence type="ECO:0000256" key="1">
    <source>
        <dbReference type="HAMAP-Rule" id="MF_00861"/>
    </source>
</evidence>
<comment type="subcellular location">
    <subcellularLocation>
        <location evidence="1">Bacterial microcompartment</location>
    </subcellularLocation>
</comment>
<dbReference type="Pfam" id="PF06751">
    <property type="entry name" value="EutB"/>
    <property type="match status" value="1"/>
</dbReference>
<comment type="similarity">
    <text evidence="1">Belongs to the EutB family.</text>
</comment>
<dbReference type="HAMAP" id="MF_00861">
    <property type="entry name" value="EutB"/>
    <property type="match status" value="1"/>
</dbReference>
<feature type="binding site" evidence="1">
    <location>
        <begin position="188"/>
        <end position="190"/>
    </location>
    <ligand>
        <name>substrate</name>
    </ligand>
</feature>
<dbReference type="EC" id="4.3.1.7" evidence="1"/>
<sequence>MQNSVPVAAFLFLLRWTDQSFLHGEGKKTVKLSCTLRGEVYRFHSVKEVLAKAGEEKSGDVMAGIGAGSSLERMAAKYTLSELTLKDIYENPVISAEDEVTRIIYEDMSRTIYEEISGWTVGELREYVLSHDTGAEDLKRISRGLTSEMISGVAKLMSSIDLVLGAQKMRHEAHCNTTIGEPGRLAFRCQPNHPVDNPEGILASIKEGLSYGSGDAVIGINPNNEAVESVAKILHMSHDFIQKWKIPTQNCVLAHITTQMEALRQGAPVALMFQSLAGTNAANDEFGVNAGILDEGYELMKSKGTSAGPNFFYFETGQGSEVSLDGHEGVDMQTLEARTYGYARRWKPFMVNNVSGFIGPETLFDGKQMIRADLEDLFMGKLHNLPMGIAPTYTNHMQADQNDQEIAGMLTAVGGANFYMGVPGGDDVMLSYQDTSYHDDASLREMLGLRPLKEFEKWLQKMGIMEKGRLTNRAGDLSIFD</sequence>
<accession>A0A1H3FU98</accession>
<keyword evidence="1" id="KW-1283">Bacterial microcompartment</keyword>
<dbReference type="Gene3D" id="1.10.220.70">
    <property type="entry name" value="lyase"/>
    <property type="match status" value="1"/>
</dbReference>
<comment type="caution">
    <text evidence="2">The sequence shown here is derived from an EMBL/GenBank/DDBJ whole genome shotgun (WGS) entry which is preliminary data.</text>
</comment>
<name>A0A1H3FU98_9BACI</name>
<keyword evidence="1" id="KW-0456">Lyase</keyword>
<protein>
    <recommendedName>
        <fullName evidence="1">Ethanolamine ammonia-lyase large subunit</fullName>
        <shortName evidence="1">EAL large subunit</shortName>
        <ecNumber evidence="1">4.3.1.7</ecNumber>
    </recommendedName>
</protein>
<comment type="catalytic activity">
    <reaction evidence="1">
        <text>ethanolamine = acetaldehyde + NH4(+)</text>
        <dbReference type="Rhea" id="RHEA:15313"/>
        <dbReference type="ChEBI" id="CHEBI:15343"/>
        <dbReference type="ChEBI" id="CHEBI:28938"/>
        <dbReference type="ChEBI" id="CHEBI:57603"/>
        <dbReference type="EC" id="4.3.1.7"/>
    </reaction>
</comment>
<organism evidence="2 3">
    <name type="scientific">Salimicrobium album</name>
    <dbReference type="NCBI Taxonomy" id="50717"/>
    <lineage>
        <taxon>Bacteria</taxon>
        <taxon>Bacillati</taxon>
        <taxon>Bacillota</taxon>
        <taxon>Bacilli</taxon>
        <taxon>Bacillales</taxon>
        <taxon>Bacillaceae</taxon>
        <taxon>Salimicrobium</taxon>
    </lineage>
</organism>
<dbReference type="InterPro" id="IPR044941">
    <property type="entry name" value="EutB_N_sf"/>
</dbReference>
<keyword evidence="1" id="KW-0846">Cobalamin</keyword>
<reference evidence="2 3" key="1">
    <citation type="submission" date="2016-10" db="EMBL/GenBank/DDBJ databases">
        <authorList>
            <person name="Varghese N."/>
            <person name="Submissions S."/>
        </authorList>
    </citation>
    <scope>NUCLEOTIDE SEQUENCE [LARGE SCALE GENOMIC DNA]</scope>
    <source>
        <strain evidence="2 3">DSM 20748</strain>
    </source>
</reference>
<evidence type="ECO:0000313" key="2">
    <source>
        <dbReference type="EMBL" id="SDX93938.1"/>
    </source>
</evidence>
<comment type="subunit">
    <text evidence="1">The basic unit is a heterodimer which dimerizes to form tetramers. The heterotetramers trimerize; 6 large subunits form a core ring with 6 small subunits projecting outwards.</text>
</comment>
<comment type="caution">
    <text evidence="1">Lacks conserved residue(s) required for the propagation of feature annotation.</text>
</comment>
<proteinExistence type="inferred from homology"/>
<keyword evidence="3" id="KW-1185">Reference proteome</keyword>
<dbReference type="Gene3D" id="2.30.170.30">
    <property type="entry name" value="ethanolamine ammonia-lyase heavy chain domain like"/>
    <property type="match status" value="1"/>
</dbReference>
<gene>
    <name evidence="1" type="primary">eutB</name>
    <name evidence="2" type="ORF">SAMN04488081_1665</name>
</gene>
<feature type="binding site" evidence="1">
    <location>
        <position position="315"/>
    </location>
    <ligand>
        <name>substrate</name>
    </ligand>
</feature>
<feature type="binding site" evidence="1">
    <location>
        <position position="222"/>
    </location>
    <ligand>
        <name>adenosylcob(III)alamin</name>
        <dbReference type="ChEBI" id="CHEBI:18408"/>
    </ligand>
</feature>
<dbReference type="InterPro" id="IPR010628">
    <property type="entry name" value="EutB"/>
</dbReference>
<dbReference type="NCBIfam" id="NF011649">
    <property type="entry name" value="PRK15067.1"/>
    <property type="match status" value="1"/>
</dbReference>
<dbReference type="EMBL" id="FNOS01000004">
    <property type="protein sequence ID" value="SDX93938.1"/>
    <property type="molecule type" value="Genomic_DNA"/>
</dbReference>
<dbReference type="Proteomes" id="UP000198647">
    <property type="component" value="Unassembled WGS sequence"/>
</dbReference>
<dbReference type="PANTHER" id="PTHR39329:SF1">
    <property type="entry name" value="ETHANOLAMINE AMMONIA-LYASE LARGE SUBUNIT"/>
    <property type="match status" value="1"/>
</dbReference>
<keyword evidence="1" id="KW-0170">Cobalt</keyword>
<evidence type="ECO:0000313" key="3">
    <source>
        <dbReference type="Proteomes" id="UP000198647"/>
    </source>
</evidence>
<comment type="cofactor">
    <cofactor evidence="1">
        <name>adenosylcob(III)alamin</name>
        <dbReference type="ChEBI" id="CHEBI:18408"/>
    </cofactor>
    <text evidence="1">Binds between the large and small subunits.</text>
</comment>
<feature type="binding site" evidence="1">
    <location>
        <position position="429"/>
    </location>
    <ligand>
        <name>adenosylcob(III)alamin</name>
        <dbReference type="ChEBI" id="CHEBI:18408"/>
    </ligand>
</feature>
<dbReference type="InterPro" id="IPR013785">
    <property type="entry name" value="Aldolase_TIM"/>
</dbReference>